<dbReference type="InterPro" id="IPR005475">
    <property type="entry name" value="Transketolase-like_Pyr-bd"/>
</dbReference>
<name>A0ABW7XAY4_9NOCA</name>
<sequence length="324" mass="35125">MITTFANALNTGLRRALEDDPKVVLMGEDIGKLGGVFRVTDTLQKDFGEHRVVDTPLAESGIVGTAFGMALRGYRPVCEIQFDGFVYPAFDQIVSQVAKIHYRTKGKVIAPITIRIPFGGGIGSVEHHSESPEAYFAHTAGLRVVSPSNPVDAYHLVRQAIALDDPVVFFEPKRRYWDKADVDFDAPPELPMNRARVCVTGEDATLVAYGGTVATALTAAKIAAGEGHSIEVIDLRSLAPIDFDTIEESVDKTGRLVVVHEAPVFGGLGAEIAARITERCFYHLESPVLRVGGFDIPYPPAKLEKHHLPDADRILAAVDRSLAA</sequence>
<keyword evidence="6" id="KW-1185">Reference proteome</keyword>
<reference evidence="5 6" key="1">
    <citation type="submission" date="2024-10" db="EMBL/GenBank/DDBJ databases">
        <title>The Natural Products Discovery Center: Release of the First 8490 Sequenced Strains for Exploring Actinobacteria Biosynthetic Diversity.</title>
        <authorList>
            <person name="Kalkreuter E."/>
            <person name="Kautsar S.A."/>
            <person name="Yang D."/>
            <person name="Bader C.D."/>
            <person name="Teijaro C.N."/>
            <person name="Fluegel L."/>
            <person name="Davis C.M."/>
            <person name="Simpson J.R."/>
            <person name="Lauterbach L."/>
            <person name="Steele A.D."/>
            <person name="Gui C."/>
            <person name="Meng S."/>
            <person name="Li G."/>
            <person name="Viehrig K."/>
            <person name="Ye F."/>
            <person name="Su P."/>
            <person name="Kiefer A.F."/>
            <person name="Nichols A."/>
            <person name="Cepeda A.J."/>
            <person name="Yan W."/>
            <person name="Fan B."/>
            <person name="Jiang Y."/>
            <person name="Adhikari A."/>
            <person name="Zheng C.-J."/>
            <person name="Schuster L."/>
            <person name="Cowan T.M."/>
            <person name="Smanski M.J."/>
            <person name="Chevrette M.G."/>
            <person name="De Carvalho L.P.S."/>
            <person name="Shen B."/>
        </authorList>
    </citation>
    <scope>NUCLEOTIDE SEQUENCE [LARGE SCALE GENOMIC DNA]</scope>
    <source>
        <strain evidence="5 6">NPDC019275</strain>
    </source>
</reference>
<dbReference type="InterPro" id="IPR009014">
    <property type="entry name" value="Transketo_C/PFOR_II"/>
</dbReference>
<gene>
    <name evidence="5" type="ORF">ACH49W_32585</name>
</gene>
<evidence type="ECO:0000313" key="6">
    <source>
        <dbReference type="Proteomes" id="UP001611415"/>
    </source>
</evidence>
<evidence type="ECO:0000313" key="5">
    <source>
        <dbReference type="EMBL" id="MFI2478123.1"/>
    </source>
</evidence>
<evidence type="ECO:0000259" key="4">
    <source>
        <dbReference type="SMART" id="SM00861"/>
    </source>
</evidence>
<dbReference type="EMBL" id="JBIRYO010000034">
    <property type="protein sequence ID" value="MFI2478123.1"/>
    <property type="molecule type" value="Genomic_DNA"/>
</dbReference>
<dbReference type="PANTHER" id="PTHR42980:SF1">
    <property type="entry name" value="2-OXOISOVALERATE DEHYDROGENASE SUBUNIT BETA, MITOCHONDRIAL"/>
    <property type="match status" value="1"/>
</dbReference>
<dbReference type="InterPro" id="IPR033248">
    <property type="entry name" value="Transketolase_C"/>
</dbReference>
<dbReference type="SUPFAM" id="SSF52922">
    <property type="entry name" value="TK C-terminal domain-like"/>
    <property type="match status" value="1"/>
</dbReference>
<feature type="domain" description="Transketolase-like pyrimidine-binding" evidence="4">
    <location>
        <begin position="3"/>
        <end position="178"/>
    </location>
</feature>
<dbReference type="SMART" id="SM00861">
    <property type="entry name" value="Transket_pyr"/>
    <property type="match status" value="1"/>
</dbReference>
<evidence type="ECO:0000256" key="1">
    <source>
        <dbReference type="ARBA" id="ARBA00001964"/>
    </source>
</evidence>
<dbReference type="Pfam" id="PF02779">
    <property type="entry name" value="Transket_pyr"/>
    <property type="match status" value="1"/>
</dbReference>
<organism evidence="5 6">
    <name type="scientific">Nocardia xishanensis</name>
    <dbReference type="NCBI Taxonomy" id="238964"/>
    <lineage>
        <taxon>Bacteria</taxon>
        <taxon>Bacillati</taxon>
        <taxon>Actinomycetota</taxon>
        <taxon>Actinomycetes</taxon>
        <taxon>Mycobacteriales</taxon>
        <taxon>Nocardiaceae</taxon>
        <taxon>Nocardia</taxon>
    </lineage>
</organism>
<comment type="caution">
    <text evidence="5">The sequence shown here is derived from an EMBL/GenBank/DDBJ whole genome shotgun (WGS) entry which is preliminary data.</text>
</comment>
<keyword evidence="3 5" id="KW-0560">Oxidoreductase</keyword>
<proteinExistence type="predicted"/>
<dbReference type="SUPFAM" id="SSF52518">
    <property type="entry name" value="Thiamin diphosphate-binding fold (THDP-binding)"/>
    <property type="match status" value="1"/>
</dbReference>
<evidence type="ECO:0000256" key="3">
    <source>
        <dbReference type="ARBA" id="ARBA00023002"/>
    </source>
</evidence>
<dbReference type="Gene3D" id="3.40.50.920">
    <property type="match status" value="1"/>
</dbReference>
<protein>
    <recommendedName>
        <fullName evidence="2">3-methyl-2-oxobutanoate dehydrogenase (2-methylpropanoyl-transferring)</fullName>
        <ecNumber evidence="2">1.2.4.4</ecNumber>
    </recommendedName>
</protein>
<comment type="cofactor">
    <cofactor evidence="1">
        <name>thiamine diphosphate</name>
        <dbReference type="ChEBI" id="CHEBI:58937"/>
    </cofactor>
</comment>
<dbReference type="RefSeq" id="WP_397095592.1">
    <property type="nucleotide sequence ID" value="NZ_JBIRYO010000034.1"/>
</dbReference>
<dbReference type="Gene3D" id="3.40.50.970">
    <property type="match status" value="1"/>
</dbReference>
<dbReference type="InterPro" id="IPR029061">
    <property type="entry name" value="THDP-binding"/>
</dbReference>
<dbReference type="CDD" id="cd07036">
    <property type="entry name" value="TPP_PYR_E1-PDHc-beta_like"/>
    <property type="match status" value="1"/>
</dbReference>
<accession>A0ABW7XAY4</accession>
<dbReference type="Proteomes" id="UP001611415">
    <property type="component" value="Unassembled WGS sequence"/>
</dbReference>
<dbReference type="EC" id="1.2.4.4" evidence="2"/>
<dbReference type="PANTHER" id="PTHR42980">
    <property type="entry name" value="2-OXOISOVALERATE DEHYDROGENASE SUBUNIT BETA-RELATED"/>
    <property type="match status" value="1"/>
</dbReference>
<dbReference type="GO" id="GO:0016491">
    <property type="term" value="F:oxidoreductase activity"/>
    <property type="evidence" value="ECO:0007669"/>
    <property type="project" value="UniProtKB-KW"/>
</dbReference>
<evidence type="ECO:0000256" key="2">
    <source>
        <dbReference type="ARBA" id="ARBA00012277"/>
    </source>
</evidence>
<dbReference type="Pfam" id="PF02780">
    <property type="entry name" value="Transketolase_C"/>
    <property type="match status" value="1"/>
</dbReference>